<dbReference type="EMBL" id="ML995831">
    <property type="protein sequence ID" value="KAF2769704.1"/>
    <property type="molecule type" value="Genomic_DNA"/>
</dbReference>
<feature type="region of interest" description="Disordered" evidence="6">
    <location>
        <begin position="1098"/>
        <end position="1127"/>
    </location>
</feature>
<keyword evidence="10" id="KW-1185">Reference proteome</keyword>
<accession>A0A6G1LBV4</accession>
<gene>
    <name evidence="9" type="ORF">EJ03DRAFT_335986</name>
</gene>
<organism evidence="9 10">
    <name type="scientific">Teratosphaeria nubilosa</name>
    <dbReference type="NCBI Taxonomy" id="161662"/>
    <lineage>
        <taxon>Eukaryota</taxon>
        <taxon>Fungi</taxon>
        <taxon>Dikarya</taxon>
        <taxon>Ascomycota</taxon>
        <taxon>Pezizomycotina</taxon>
        <taxon>Dothideomycetes</taxon>
        <taxon>Dothideomycetidae</taxon>
        <taxon>Mycosphaerellales</taxon>
        <taxon>Teratosphaeriaceae</taxon>
        <taxon>Teratosphaeria</taxon>
    </lineage>
</organism>
<evidence type="ECO:0000256" key="7">
    <source>
        <dbReference type="SAM" id="SignalP"/>
    </source>
</evidence>
<dbReference type="AlphaFoldDB" id="A0A6G1LBV4"/>
<evidence type="ECO:0000256" key="5">
    <source>
        <dbReference type="ARBA" id="ARBA00023136"/>
    </source>
</evidence>
<comment type="subcellular location">
    <subcellularLocation>
        <location evidence="1">Membrane</location>
    </subcellularLocation>
</comment>
<proteinExistence type="predicted"/>
<protein>
    <recommendedName>
        <fullName evidence="8">DUF1996 domain-containing protein</fullName>
    </recommendedName>
</protein>
<dbReference type="Proteomes" id="UP000799436">
    <property type="component" value="Unassembled WGS sequence"/>
</dbReference>
<name>A0A6G1LBV4_9PEZI</name>
<feature type="domain" description="DUF1996" evidence="8">
    <location>
        <begin position="36"/>
        <end position="280"/>
    </location>
</feature>
<keyword evidence="3" id="KW-0496">Mitochondrion</keyword>
<keyword evidence="4" id="KW-1133">Transmembrane helix</keyword>
<evidence type="ECO:0000313" key="9">
    <source>
        <dbReference type="EMBL" id="KAF2769704.1"/>
    </source>
</evidence>
<evidence type="ECO:0000313" key="10">
    <source>
        <dbReference type="Proteomes" id="UP000799436"/>
    </source>
</evidence>
<evidence type="ECO:0000256" key="6">
    <source>
        <dbReference type="SAM" id="MobiDB-lite"/>
    </source>
</evidence>
<feature type="region of interest" description="Disordered" evidence="6">
    <location>
        <begin position="733"/>
        <end position="818"/>
    </location>
</feature>
<dbReference type="SUPFAM" id="SSF103506">
    <property type="entry name" value="Mitochondrial carrier"/>
    <property type="match status" value="1"/>
</dbReference>
<evidence type="ECO:0000259" key="8">
    <source>
        <dbReference type="Pfam" id="PF09362"/>
    </source>
</evidence>
<feature type="region of interest" description="Disordered" evidence="6">
    <location>
        <begin position="644"/>
        <end position="677"/>
    </location>
</feature>
<feature type="compositionally biased region" description="Low complexity" evidence="6">
    <location>
        <begin position="665"/>
        <end position="677"/>
    </location>
</feature>
<dbReference type="PANTHER" id="PTHR43662">
    <property type="match status" value="1"/>
</dbReference>
<feature type="compositionally biased region" description="Basic and acidic residues" evidence="6">
    <location>
        <begin position="758"/>
        <end position="773"/>
    </location>
</feature>
<keyword evidence="3" id="KW-0999">Mitochondrion inner membrane</keyword>
<reference evidence="9" key="1">
    <citation type="journal article" date="2020" name="Stud. Mycol.">
        <title>101 Dothideomycetes genomes: a test case for predicting lifestyles and emergence of pathogens.</title>
        <authorList>
            <person name="Haridas S."/>
            <person name="Albert R."/>
            <person name="Binder M."/>
            <person name="Bloem J."/>
            <person name="Labutti K."/>
            <person name="Salamov A."/>
            <person name="Andreopoulos B."/>
            <person name="Baker S."/>
            <person name="Barry K."/>
            <person name="Bills G."/>
            <person name="Bluhm B."/>
            <person name="Cannon C."/>
            <person name="Castanera R."/>
            <person name="Culley D."/>
            <person name="Daum C."/>
            <person name="Ezra D."/>
            <person name="Gonzalez J."/>
            <person name="Henrissat B."/>
            <person name="Kuo A."/>
            <person name="Liang C."/>
            <person name="Lipzen A."/>
            <person name="Lutzoni F."/>
            <person name="Magnuson J."/>
            <person name="Mondo S."/>
            <person name="Nolan M."/>
            <person name="Ohm R."/>
            <person name="Pangilinan J."/>
            <person name="Park H.-J."/>
            <person name="Ramirez L."/>
            <person name="Alfaro M."/>
            <person name="Sun H."/>
            <person name="Tritt A."/>
            <person name="Yoshinaga Y."/>
            <person name="Zwiers L.-H."/>
            <person name="Turgeon B."/>
            <person name="Goodwin S."/>
            <person name="Spatafora J."/>
            <person name="Crous P."/>
            <person name="Grigoriev I."/>
        </authorList>
    </citation>
    <scope>NUCLEOTIDE SEQUENCE</scope>
    <source>
        <strain evidence="9">CBS 116005</strain>
    </source>
</reference>
<dbReference type="OrthoDB" id="74764at2759"/>
<evidence type="ECO:0000256" key="4">
    <source>
        <dbReference type="ARBA" id="ARBA00022989"/>
    </source>
</evidence>
<dbReference type="GO" id="GO:0016020">
    <property type="term" value="C:membrane"/>
    <property type="evidence" value="ECO:0007669"/>
    <property type="project" value="UniProtKB-SubCell"/>
</dbReference>
<dbReference type="PANTHER" id="PTHR43662:SF7">
    <property type="entry name" value="DUF1996 DOMAIN-CONTAINING PROTEIN"/>
    <property type="match status" value="1"/>
</dbReference>
<evidence type="ECO:0000256" key="1">
    <source>
        <dbReference type="ARBA" id="ARBA00004370"/>
    </source>
</evidence>
<feature type="compositionally biased region" description="Pro residues" evidence="6">
    <location>
        <begin position="735"/>
        <end position="747"/>
    </location>
</feature>
<keyword evidence="5" id="KW-0472">Membrane</keyword>
<dbReference type="InterPro" id="IPR018535">
    <property type="entry name" value="DUF1996"/>
</dbReference>
<feature type="compositionally biased region" description="Pro residues" evidence="6">
    <location>
        <begin position="653"/>
        <end position="664"/>
    </location>
</feature>
<keyword evidence="2" id="KW-0812">Transmembrane</keyword>
<evidence type="ECO:0000256" key="3">
    <source>
        <dbReference type="ARBA" id="ARBA00022792"/>
    </source>
</evidence>
<feature type="signal peptide" evidence="7">
    <location>
        <begin position="1"/>
        <end position="20"/>
    </location>
</feature>
<feature type="compositionally biased region" description="Basic and acidic residues" evidence="6">
    <location>
        <begin position="1110"/>
        <end position="1123"/>
    </location>
</feature>
<sequence length="1153" mass="125683">MRSQAAISIALASLAGSASAFWRMPCRSQTGKGRLDPIVDYGQISGHVHTIHGGGGFSFTADYQSLNSSNCTSCEVTQDHSAYWTPALYFQYSNGTAAMVDQVGGMLAYYLYYLENITAFPEGFVMVAGNPSLRHFEGPFPDTELSSWPTVPTDQFFLQQRALGFNCLDYSKDPEASLYRHQFPSKDYMDANCLDGLRLEFAFPSCWNGELDSSDHKSHVKYPSLVKEGNCPEGYDQHLPFLFYETIWNTYAFNGEDGQFLLSYGDPVGTGYHADFIMGWESQEFLQNALDTCQSSSGEIQDCPLFNIQSDDIAAECKFEMPEDICDDEVEGPRNGLPVDVPIQYGPANATNYKVAGRPGVPTTSISASISTISNVLTYSAADPSKTSTALGGIVVDHVSLKHNKAAETGETTSPSTTATSFTTFMTSAPSSHSADIVSTLCTTASNAVYEIAIEQVDVTVTIEPTETAAPYQKRHLQRHAHHHHQRFIRERSYQQLRHEVRGVRIEAGPTGIAQQRFSTSTDMASLFRQLVNTITRSLSYLFAHTSFHSNALEEDTHFAASKSDACMFLVMDGAGPAARALHLEVVGLRDVEQVVAVGDLEGVLAAVVVDEGDVAFFAGFGRGEVAVVRGKFPLSSSREPNVLRPYARPATIGPPPSASPAPPAHAARPSASSLSSTARDLLPELDVDLKTSAGEAWQNTRSLLDQLLYRYTSVLLAQPFDVAKVLLQVSLPPSTAPPRRPSPPPSAHDSPRRRHYDGHESTDETDETRSESDDIPDYFSATAPRSRSPRKRRRTPPSQELSPTPTPKTRRPQEDPEPEYRLRLKTLDGITHAISALYNTSGAVGLWRATNCTFLYNTLNRTTDSFLRSLLLALLALPDITGPDANGLASAFSVPGAMGLSGLDLSDSPHPLSSLIIVGLSSLLTGLLLAPLDLVRTRLIIAPTSHPPRGLFQNLRRLPSLLAPSTLFLPTALAHMIPQLYSAATPLILRKQLRISPETSPGTWSLLAFCTCLTDLFLRLPLETIVRRAQVAVLKKQDPLMPTIVELAPYSGVTGTVYGILYGEGETRSKDPRTGMQSPSEMIPGQMTTAAFPYLTRSQPTHPPTRSVPRHDQTKNVGRESQKASSRHHITTAKFLVLSAGVCCSALHAPMT</sequence>
<feature type="chain" id="PRO_5026073333" description="DUF1996 domain-containing protein" evidence="7">
    <location>
        <begin position="21"/>
        <end position="1153"/>
    </location>
</feature>
<dbReference type="Gene3D" id="1.50.40.10">
    <property type="entry name" value="Mitochondrial carrier domain"/>
    <property type="match status" value="1"/>
</dbReference>
<dbReference type="Pfam" id="PF09362">
    <property type="entry name" value="DUF1996"/>
    <property type="match status" value="1"/>
</dbReference>
<dbReference type="InterPro" id="IPR023395">
    <property type="entry name" value="MCP_dom_sf"/>
</dbReference>
<evidence type="ECO:0000256" key="2">
    <source>
        <dbReference type="ARBA" id="ARBA00022692"/>
    </source>
</evidence>
<keyword evidence="7" id="KW-0732">Signal</keyword>